<dbReference type="EMBL" id="OV696693">
    <property type="protein sequence ID" value="CAH1270950.1"/>
    <property type="molecule type" value="Genomic_DNA"/>
</dbReference>
<keyword evidence="4" id="KW-1185">Reference proteome</keyword>
<dbReference type="AlphaFoldDB" id="A0A8K0EYA7"/>
<keyword evidence="2" id="KW-1133">Transmembrane helix</keyword>
<gene>
    <name evidence="3" type="primary">Hypp4522</name>
    <name evidence="3" type="ORF">BLAG_LOCUS23103</name>
</gene>
<evidence type="ECO:0000313" key="3">
    <source>
        <dbReference type="EMBL" id="CAH1270950.1"/>
    </source>
</evidence>
<keyword evidence="2" id="KW-0812">Transmembrane</keyword>
<protein>
    <submittedName>
        <fullName evidence="3">Hypp4522 protein</fullName>
    </submittedName>
</protein>
<feature type="compositionally biased region" description="Pro residues" evidence="1">
    <location>
        <begin position="159"/>
        <end position="168"/>
    </location>
</feature>
<accession>A0A8K0EYA7</accession>
<sequence>MGKLTVTTNAKVKPQDLPSVENPISTVDPLPPKPGAPLTHFVVPQPSAPPVYRPPGRTNGCSKKCKAAIMAAVVLVLVVALIVTGVFFLKAHRRAEKPPCLRSSEERHASHESEEEEDCDEEKNGMWYDWLENCMNQWYGRHPGGKDREEDGPPSSEEGPPPPRPGTP</sequence>
<feature type="region of interest" description="Disordered" evidence="1">
    <location>
        <begin position="139"/>
        <end position="168"/>
    </location>
</feature>
<keyword evidence="2" id="KW-0472">Membrane</keyword>
<evidence type="ECO:0000256" key="2">
    <source>
        <dbReference type="SAM" id="Phobius"/>
    </source>
</evidence>
<dbReference type="OrthoDB" id="10058319at2759"/>
<evidence type="ECO:0000256" key="1">
    <source>
        <dbReference type="SAM" id="MobiDB-lite"/>
    </source>
</evidence>
<reference evidence="3" key="1">
    <citation type="submission" date="2022-01" db="EMBL/GenBank/DDBJ databases">
        <authorList>
            <person name="Braso-Vives M."/>
        </authorList>
    </citation>
    <scope>NUCLEOTIDE SEQUENCE</scope>
</reference>
<proteinExistence type="predicted"/>
<evidence type="ECO:0000313" key="4">
    <source>
        <dbReference type="Proteomes" id="UP000838412"/>
    </source>
</evidence>
<feature type="transmembrane region" description="Helical" evidence="2">
    <location>
        <begin position="67"/>
        <end position="89"/>
    </location>
</feature>
<name>A0A8K0EYA7_BRALA</name>
<feature type="compositionally biased region" description="Basic and acidic residues" evidence="1">
    <location>
        <begin position="97"/>
        <end position="112"/>
    </location>
</feature>
<feature type="region of interest" description="Disordered" evidence="1">
    <location>
        <begin position="97"/>
        <end position="122"/>
    </location>
</feature>
<dbReference type="Proteomes" id="UP000838412">
    <property type="component" value="Chromosome 8"/>
</dbReference>
<organism evidence="3 4">
    <name type="scientific">Branchiostoma lanceolatum</name>
    <name type="common">Common lancelet</name>
    <name type="synonym">Amphioxus lanceolatum</name>
    <dbReference type="NCBI Taxonomy" id="7740"/>
    <lineage>
        <taxon>Eukaryota</taxon>
        <taxon>Metazoa</taxon>
        <taxon>Chordata</taxon>
        <taxon>Cephalochordata</taxon>
        <taxon>Leptocardii</taxon>
        <taxon>Amphioxiformes</taxon>
        <taxon>Branchiostomatidae</taxon>
        <taxon>Branchiostoma</taxon>
    </lineage>
</organism>